<comment type="caution">
    <text evidence="1">The sequence shown here is derived from an EMBL/GenBank/DDBJ whole genome shotgun (WGS) entry which is preliminary data.</text>
</comment>
<dbReference type="EMBL" id="JACHKZ010000024">
    <property type="protein sequence ID" value="MBB6579163.1"/>
    <property type="molecule type" value="Genomic_DNA"/>
</dbReference>
<sequence>MKEQTKDIDLVLLQDADPEARAVLERIQGQRERLYGRRLAREQALALRRDAGPDYALNHGSIMERVIGFGRQHPVVCVGAVGLGLLLGPRKLLRMAGVVLPLVMKLRR</sequence>
<evidence type="ECO:0000313" key="2">
    <source>
        <dbReference type="Proteomes" id="UP000562492"/>
    </source>
</evidence>
<accession>A0ABR6RJG0</accession>
<protein>
    <submittedName>
        <fullName evidence="1">Uncharacterized protein</fullName>
    </submittedName>
</protein>
<dbReference type="Proteomes" id="UP000562492">
    <property type="component" value="Unassembled WGS sequence"/>
</dbReference>
<reference evidence="1 2" key="1">
    <citation type="submission" date="2020-08" db="EMBL/GenBank/DDBJ databases">
        <title>Functional genomics of gut bacteria from endangered species of beetles.</title>
        <authorList>
            <person name="Carlos-Shanley C."/>
        </authorList>
    </citation>
    <scope>NUCLEOTIDE SEQUENCE [LARGE SCALE GENOMIC DNA]</scope>
    <source>
        <strain evidence="1 2">S00124</strain>
    </source>
</reference>
<proteinExistence type="predicted"/>
<keyword evidence="2" id="KW-1185">Reference proteome</keyword>
<organism evidence="1 2">
    <name type="scientific">Comamonas odontotermitis</name>
    <dbReference type="NCBI Taxonomy" id="379895"/>
    <lineage>
        <taxon>Bacteria</taxon>
        <taxon>Pseudomonadati</taxon>
        <taxon>Pseudomonadota</taxon>
        <taxon>Betaproteobacteria</taxon>
        <taxon>Burkholderiales</taxon>
        <taxon>Comamonadaceae</taxon>
        <taxon>Comamonas</taxon>
    </lineage>
</organism>
<name>A0ABR6RJG0_9BURK</name>
<dbReference type="RefSeq" id="WP_184710300.1">
    <property type="nucleotide sequence ID" value="NZ_JACHKZ010000024.1"/>
</dbReference>
<gene>
    <name evidence="1" type="ORF">HNP33_003273</name>
</gene>
<evidence type="ECO:0000313" key="1">
    <source>
        <dbReference type="EMBL" id="MBB6579163.1"/>
    </source>
</evidence>